<dbReference type="EMBL" id="JAMZIH010002741">
    <property type="protein sequence ID" value="KAJ1677252.1"/>
    <property type="molecule type" value="Genomic_DNA"/>
</dbReference>
<organism evidence="1 2">
    <name type="scientific">Spiromyces aspiralis</name>
    <dbReference type="NCBI Taxonomy" id="68401"/>
    <lineage>
        <taxon>Eukaryota</taxon>
        <taxon>Fungi</taxon>
        <taxon>Fungi incertae sedis</taxon>
        <taxon>Zoopagomycota</taxon>
        <taxon>Kickxellomycotina</taxon>
        <taxon>Kickxellomycetes</taxon>
        <taxon>Kickxellales</taxon>
        <taxon>Kickxellaceae</taxon>
        <taxon>Spiromyces</taxon>
    </lineage>
</organism>
<evidence type="ECO:0000313" key="1">
    <source>
        <dbReference type="EMBL" id="KAJ1677252.1"/>
    </source>
</evidence>
<protein>
    <submittedName>
        <fullName evidence="1">Uncharacterized protein</fullName>
    </submittedName>
</protein>
<feature type="non-terminal residue" evidence="1">
    <location>
        <position position="361"/>
    </location>
</feature>
<accession>A0ACC1HM31</accession>
<dbReference type="Proteomes" id="UP001145114">
    <property type="component" value="Unassembled WGS sequence"/>
</dbReference>
<sequence>TDEGPHPRPETPASKTSSAAEPARTPYRPALTTDESSVYEAVKGTSTISEQTVPLKEYEELRLKYKFLEQKRSEDRQRIQEAERIRAEAEQALKVREKLVARITTLQDELRKTKQSLKEKEEENNELENKYQDTVETLEMLSVDKEMVEEKSEDMAQEIARLKEQLAEATTSLDVYKSEGDLGAVTAGGPDGLSTMDVLQVQRQNERLKEALVKLRDVTNENEAQLNERIKELAREVATVPGLQEQVAKYKAQQIEHENLIEDLKQRLDDALGTEDMIEELSERNLNLSEKIEQLSATIEELEALREVNDEMEENHIETEKQLQAEIEYKDTVIRHHSQKIEKLEETVADYQNTISQFREL</sequence>
<proteinExistence type="predicted"/>
<feature type="non-terminal residue" evidence="1">
    <location>
        <position position="1"/>
    </location>
</feature>
<evidence type="ECO:0000313" key="2">
    <source>
        <dbReference type="Proteomes" id="UP001145114"/>
    </source>
</evidence>
<reference evidence="1" key="1">
    <citation type="submission" date="2022-06" db="EMBL/GenBank/DDBJ databases">
        <title>Phylogenomic reconstructions and comparative analyses of Kickxellomycotina fungi.</title>
        <authorList>
            <person name="Reynolds N.K."/>
            <person name="Stajich J.E."/>
            <person name="Barry K."/>
            <person name="Grigoriev I.V."/>
            <person name="Crous P."/>
            <person name="Smith M.E."/>
        </authorList>
    </citation>
    <scope>NUCLEOTIDE SEQUENCE</scope>
    <source>
        <strain evidence="1">RSA 2271</strain>
    </source>
</reference>
<keyword evidence="2" id="KW-1185">Reference proteome</keyword>
<gene>
    <name evidence="1" type="ORF">EV182_006556</name>
</gene>
<comment type="caution">
    <text evidence="1">The sequence shown here is derived from an EMBL/GenBank/DDBJ whole genome shotgun (WGS) entry which is preliminary data.</text>
</comment>
<name>A0ACC1HM31_9FUNG</name>